<name>A0A7W4VU70_9ACTN</name>
<accession>A0A7W4VU70</accession>
<dbReference type="RefSeq" id="WP_183591592.1">
    <property type="nucleotide sequence ID" value="NZ_JACHWR010000001.1"/>
</dbReference>
<dbReference type="EMBL" id="JACHWR010000001">
    <property type="protein sequence ID" value="MBB3041715.1"/>
    <property type="molecule type" value="Genomic_DNA"/>
</dbReference>
<gene>
    <name evidence="1" type="ORF">FHU40_001516</name>
</gene>
<comment type="caution">
    <text evidence="1">The sequence shown here is derived from an EMBL/GenBank/DDBJ whole genome shotgun (WGS) entry which is preliminary data.</text>
</comment>
<keyword evidence="2" id="KW-1185">Reference proteome</keyword>
<dbReference type="AlphaFoldDB" id="A0A7W4VU70"/>
<evidence type="ECO:0000313" key="1">
    <source>
        <dbReference type="EMBL" id="MBB3041715.1"/>
    </source>
</evidence>
<reference evidence="1 2" key="1">
    <citation type="submission" date="2020-08" db="EMBL/GenBank/DDBJ databases">
        <title>Sequencing the genomes of 1000 actinobacteria strains.</title>
        <authorList>
            <person name="Klenk H.-P."/>
        </authorList>
    </citation>
    <scope>NUCLEOTIDE SEQUENCE [LARGE SCALE GENOMIC DNA]</scope>
    <source>
        <strain evidence="1 2">DSM 105498</strain>
    </source>
</reference>
<protein>
    <submittedName>
        <fullName evidence="1">Uncharacterized protein</fullName>
    </submittedName>
</protein>
<organism evidence="1 2">
    <name type="scientific">Nocardioides soli</name>
    <dbReference type="NCBI Taxonomy" id="1036020"/>
    <lineage>
        <taxon>Bacteria</taxon>
        <taxon>Bacillati</taxon>
        <taxon>Actinomycetota</taxon>
        <taxon>Actinomycetes</taxon>
        <taxon>Propionibacteriales</taxon>
        <taxon>Nocardioidaceae</taxon>
        <taxon>Nocardioides</taxon>
    </lineage>
</organism>
<proteinExistence type="predicted"/>
<sequence>MPTTPVAPNPRRPHRQLPWPCFRGNDLVAHSHTERVISAERLGPDLYRLGLQCPFDPSRHDLDITVVSRAAPDEDHDAGGRVVSVQLTVSRSGISGRAFVETARGVRPRPSGLAQAMTSLVQGVHGTVLFRLSGGAD</sequence>
<dbReference type="Proteomes" id="UP000589626">
    <property type="component" value="Unassembled WGS sequence"/>
</dbReference>
<evidence type="ECO:0000313" key="2">
    <source>
        <dbReference type="Proteomes" id="UP000589626"/>
    </source>
</evidence>